<reference evidence="13" key="1">
    <citation type="submission" date="2021-08" db="EMBL/GenBank/DDBJ databases">
        <title>WGS assembly of Ceratopteris richardii.</title>
        <authorList>
            <person name="Marchant D.B."/>
            <person name="Chen G."/>
            <person name="Jenkins J."/>
            <person name="Shu S."/>
            <person name="Leebens-Mack J."/>
            <person name="Grimwood J."/>
            <person name="Schmutz J."/>
            <person name="Soltis P."/>
            <person name="Soltis D."/>
            <person name="Chen Z.-H."/>
        </authorList>
    </citation>
    <scope>NUCLEOTIDE SEQUENCE</scope>
    <source>
        <strain evidence="13">Whitten #5841</strain>
        <tissue evidence="13">Leaf</tissue>
    </source>
</reference>
<evidence type="ECO:0000256" key="8">
    <source>
        <dbReference type="ARBA" id="ARBA00022963"/>
    </source>
</evidence>
<dbReference type="Pfam" id="PF12357">
    <property type="entry name" value="PLD_C"/>
    <property type="match status" value="1"/>
</dbReference>
<evidence type="ECO:0000256" key="10">
    <source>
        <dbReference type="PIRNR" id="PIRNR036470"/>
    </source>
</evidence>
<dbReference type="EC" id="3.1.4.4" evidence="10"/>
<dbReference type="GO" id="GO:0004630">
    <property type="term" value="F:phospholipase D activity"/>
    <property type="evidence" value="ECO:0007669"/>
    <property type="project" value="UniProtKB-EC"/>
</dbReference>
<dbReference type="SMART" id="SM00155">
    <property type="entry name" value="PLDc"/>
    <property type="match status" value="2"/>
</dbReference>
<dbReference type="InterPro" id="IPR024632">
    <property type="entry name" value="PLipase_D_C"/>
</dbReference>
<dbReference type="Gene3D" id="2.60.40.150">
    <property type="entry name" value="C2 domain"/>
    <property type="match status" value="1"/>
</dbReference>
<feature type="domain" description="PLD phosphodiesterase" evidence="12">
    <location>
        <begin position="699"/>
        <end position="726"/>
    </location>
</feature>
<dbReference type="FunFam" id="3.30.870.10:FF:000025">
    <property type="entry name" value="Phospholipase D delta"/>
    <property type="match status" value="1"/>
</dbReference>
<keyword evidence="6 10" id="KW-0378">Hydrolase</keyword>
<evidence type="ECO:0000256" key="3">
    <source>
        <dbReference type="ARBA" id="ARBA00010683"/>
    </source>
</evidence>
<dbReference type="InterPro" id="IPR015679">
    <property type="entry name" value="PLipase_D_fam"/>
</dbReference>
<dbReference type="GO" id="GO:0005509">
    <property type="term" value="F:calcium ion binding"/>
    <property type="evidence" value="ECO:0007669"/>
    <property type="project" value="InterPro"/>
</dbReference>
<keyword evidence="14" id="KW-1185">Reference proteome</keyword>
<evidence type="ECO:0000313" key="13">
    <source>
        <dbReference type="EMBL" id="KAH7287655.1"/>
    </source>
</evidence>
<dbReference type="InterPro" id="IPR011402">
    <property type="entry name" value="PLipase_D_pln"/>
</dbReference>
<comment type="similarity">
    <text evidence="3 10">Belongs to the phospholipase D family. C2-PLD subfamily.</text>
</comment>
<dbReference type="PROSITE" id="PS50035">
    <property type="entry name" value="PLD"/>
    <property type="match status" value="1"/>
</dbReference>
<name>A0A8T2QW42_CERRI</name>
<evidence type="ECO:0000256" key="9">
    <source>
        <dbReference type="ARBA" id="ARBA00023098"/>
    </source>
</evidence>
<dbReference type="CDD" id="cd09139">
    <property type="entry name" value="PLDc_pPLD_like_1"/>
    <property type="match status" value="1"/>
</dbReference>
<dbReference type="InterPro" id="IPR025202">
    <property type="entry name" value="PLD-like_dom"/>
</dbReference>
<dbReference type="OrthoDB" id="1854546at2759"/>
<dbReference type="Pfam" id="PF00168">
    <property type="entry name" value="C2"/>
    <property type="match status" value="1"/>
</dbReference>
<dbReference type="PANTHER" id="PTHR18896:SF115">
    <property type="entry name" value="PHOSPHOLIPASE D ALPHA 1"/>
    <property type="match status" value="1"/>
</dbReference>
<evidence type="ECO:0000259" key="12">
    <source>
        <dbReference type="PROSITE" id="PS50035"/>
    </source>
</evidence>
<dbReference type="SUPFAM" id="SSF49562">
    <property type="entry name" value="C2 domain (Calcium/lipid-binding domain, CaLB)"/>
    <property type="match status" value="1"/>
</dbReference>
<evidence type="ECO:0000259" key="11">
    <source>
        <dbReference type="PROSITE" id="PS50004"/>
    </source>
</evidence>
<dbReference type="GO" id="GO:0009395">
    <property type="term" value="P:phospholipid catabolic process"/>
    <property type="evidence" value="ECO:0007669"/>
    <property type="project" value="TreeGrafter"/>
</dbReference>
<dbReference type="OMA" id="RICEKTW"/>
<dbReference type="Proteomes" id="UP000825935">
    <property type="component" value="Chromosome 32"/>
</dbReference>
<sequence>MAVVDDHTQMFHGVLLATISEAAALENEHRQSNFLQKLCTCLERQILEEIGECLHIGQGLSKLYVTLDFGSATIARTRIVQHAPYNPIWNESFHVFCAYELKANEGLTIHVKDNLPLGAMVVGKAHIPPQVLLSGEECDDWYDICSINDSTEKRGKIRVRLRFIRAEDDTYIQWGGGWKNSTLGCVRHSFFSEQKGNKIRLYQDAHMQDGFMPPIYLSDNQLHQPTRCWEDIYNAILKAKHIIYIAGWSVYTKITLVRDMKRMIPGAEGVTLGELLKKKSMEGVRVLLLVWDDRTSMSVLGFKTPGVMHTHDENTEDFFKGTNVQCVLCPRNPDDGASFVQGIQTKLMFTHHQKTLVVDVEVLDGFGNKFQGRSCEGNGNVSDRITCNTTRRKLVAFLGGIDLCDGRYDTQSHSLFRTLETSMHKDDFHQTCIEGASEKGVGPREPWHDVHARIEGPCAWDVLYNFEQRWGRQAKGMKGALRNISDIPELWPPVNCIEEDDREAWNGQIFRSIDEGCVVGFPREPDIAASMGLVSGKEHIIERSIQDAYISAIRRARNFVYLENQYFIGGGSGWSTHNNEGAFQLVPIELTMKIVRKIEQGERFSVFIVIPMWPEGAPNSGSVQEILRWQKLTMEMMYRRIARALRECGLEGQAKPTDYLNFFCLGNREAPSSDQKEHFAHSRPHGSSHHAIAQHHRRFMIYVHAKTMIVDDEYIIIGSANCNQRSMDGARDSEIAIGAYQPHHIAGGSCGEKPRGSVHGFRLSLWYEHLGELHDDYLHPERIECVSRIRDRSQNLWDIYSQEQPVDMPGHLMLYPMSVCPNGEIKPLHGFECFPDTNAPILPTHAPAMPPILTV</sequence>
<organism evidence="13 14">
    <name type="scientific">Ceratopteris richardii</name>
    <name type="common">Triangle waterfern</name>
    <dbReference type="NCBI Taxonomy" id="49495"/>
    <lineage>
        <taxon>Eukaryota</taxon>
        <taxon>Viridiplantae</taxon>
        <taxon>Streptophyta</taxon>
        <taxon>Embryophyta</taxon>
        <taxon>Tracheophyta</taxon>
        <taxon>Polypodiopsida</taxon>
        <taxon>Polypodiidae</taxon>
        <taxon>Polypodiales</taxon>
        <taxon>Pteridineae</taxon>
        <taxon>Pteridaceae</taxon>
        <taxon>Parkerioideae</taxon>
        <taxon>Ceratopteris</taxon>
    </lineage>
</organism>
<dbReference type="InterPro" id="IPR001736">
    <property type="entry name" value="PLipase_D/transphosphatidylase"/>
</dbReference>
<dbReference type="PANTHER" id="PTHR18896">
    <property type="entry name" value="PHOSPHOLIPASE D"/>
    <property type="match status" value="1"/>
</dbReference>
<dbReference type="AlphaFoldDB" id="A0A8T2QW42"/>
<dbReference type="PROSITE" id="PS50004">
    <property type="entry name" value="C2"/>
    <property type="match status" value="1"/>
</dbReference>
<dbReference type="InterPro" id="IPR035892">
    <property type="entry name" value="C2_domain_sf"/>
</dbReference>
<evidence type="ECO:0000256" key="1">
    <source>
        <dbReference type="ARBA" id="ARBA00000798"/>
    </source>
</evidence>
<comment type="cofactor">
    <cofactor evidence="2 10">
        <name>Ca(2+)</name>
        <dbReference type="ChEBI" id="CHEBI:29108"/>
    </cofactor>
</comment>
<comment type="function">
    <text evidence="10">Hydrolyzes glycerol-phospholipids at the terminal phosphodiesteric bond.</text>
</comment>
<dbReference type="SMART" id="SM00239">
    <property type="entry name" value="C2"/>
    <property type="match status" value="1"/>
</dbReference>
<keyword evidence="5" id="KW-0677">Repeat</keyword>
<evidence type="ECO:0000313" key="14">
    <source>
        <dbReference type="Proteomes" id="UP000825935"/>
    </source>
</evidence>
<dbReference type="GO" id="GO:0005886">
    <property type="term" value="C:plasma membrane"/>
    <property type="evidence" value="ECO:0007669"/>
    <property type="project" value="TreeGrafter"/>
</dbReference>
<dbReference type="EMBL" id="CM035437">
    <property type="protein sequence ID" value="KAH7287655.1"/>
    <property type="molecule type" value="Genomic_DNA"/>
</dbReference>
<proteinExistence type="inferred from homology"/>
<dbReference type="InterPro" id="IPR000008">
    <property type="entry name" value="C2_dom"/>
</dbReference>
<feature type="domain" description="C2" evidence="11">
    <location>
        <begin position="25"/>
        <end position="142"/>
    </location>
</feature>
<comment type="caution">
    <text evidence="13">The sequence shown here is derived from an EMBL/GenBank/DDBJ whole genome shotgun (WGS) entry which is preliminary data.</text>
</comment>
<dbReference type="Pfam" id="PF13091">
    <property type="entry name" value="PLDc_2"/>
    <property type="match status" value="1"/>
</dbReference>
<dbReference type="Gene3D" id="3.30.870.10">
    <property type="entry name" value="Endonuclease Chain A"/>
    <property type="match status" value="2"/>
</dbReference>
<keyword evidence="4" id="KW-0479">Metal-binding</keyword>
<keyword evidence="8 10" id="KW-0442">Lipid degradation</keyword>
<keyword evidence="9" id="KW-0443">Lipid metabolism</keyword>
<gene>
    <name evidence="13" type="ORF">KP509_32G067900</name>
</gene>
<protein>
    <recommendedName>
        <fullName evidence="10">Phospholipase D</fullName>
        <ecNumber evidence="10">3.1.4.4</ecNumber>
    </recommendedName>
</protein>
<dbReference type="GO" id="GO:0046470">
    <property type="term" value="P:phosphatidylcholine metabolic process"/>
    <property type="evidence" value="ECO:0007669"/>
    <property type="project" value="InterPro"/>
</dbReference>
<dbReference type="SUPFAM" id="SSF56024">
    <property type="entry name" value="Phospholipase D/nuclease"/>
    <property type="match status" value="2"/>
</dbReference>
<evidence type="ECO:0000256" key="2">
    <source>
        <dbReference type="ARBA" id="ARBA00001913"/>
    </source>
</evidence>
<evidence type="ECO:0000256" key="6">
    <source>
        <dbReference type="ARBA" id="ARBA00022801"/>
    </source>
</evidence>
<dbReference type="PIRSF" id="PIRSF036470">
    <property type="entry name" value="PLD_plant"/>
    <property type="match status" value="1"/>
</dbReference>
<evidence type="ECO:0000256" key="4">
    <source>
        <dbReference type="ARBA" id="ARBA00022723"/>
    </source>
</evidence>
<evidence type="ECO:0000256" key="5">
    <source>
        <dbReference type="ARBA" id="ARBA00022737"/>
    </source>
</evidence>
<comment type="catalytic activity">
    <reaction evidence="1 10">
        <text>a 1,2-diacyl-sn-glycero-3-phosphocholine + H2O = a 1,2-diacyl-sn-glycero-3-phosphate + choline + H(+)</text>
        <dbReference type="Rhea" id="RHEA:14445"/>
        <dbReference type="ChEBI" id="CHEBI:15354"/>
        <dbReference type="ChEBI" id="CHEBI:15377"/>
        <dbReference type="ChEBI" id="CHEBI:15378"/>
        <dbReference type="ChEBI" id="CHEBI:57643"/>
        <dbReference type="ChEBI" id="CHEBI:58608"/>
        <dbReference type="EC" id="3.1.4.4"/>
    </reaction>
</comment>
<accession>A0A8T2QW42</accession>
<evidence type="ECO:0000256" key="7">
    <source>
        <dbReference type="ARBA" id="ARBA00022837"/>
    </source>
</evidence>
<keyword evidence="7 10" id="KW-0106">Calcium</keyword>